<keyword evidence="5" id="KW-1185">Reference proteome</keyword>
<dbReference type="GO" id="GO:0008757">
    <property type="term" value="F:S-adenosylmethionine-dependent methyltransferase activity"/>
    <property type="evidence" value="ECO:0007669"/>
    <property type="project" value="InterPro"/>
</dbReference>
<keyword evidence="1 4" id="KW-0489">Methyltransferase</keyword>
<dbReference type="Pfam" id="PF05175">
    <property type="entry name" value="MTS"/>
    <property type="match status" value="1"/>
</dbReference>
<dbReference type="AlphaFoldDB" id="W4VKT0"/>
<dbReference type="STRING" id="1298598.JCM21714_2870"/>
<dbReference type="InterPro" id="IPR046977">
    <property type="entry name" value="RsmC/RlmG"/>
</dbReference>
<accession>W4VKT0</accession>
<dbReference type="CDD" id="cd02440">
    <property type="entry name" value="AdoMet_MTases"/>
    <property type="match status" value="1"/>
</dbReference>
<evidence type="ECO:0000313" key="4">
    <source>
        <dbReference type="EMBL" id="GAE93766.1"/>
    </source>
</evidence>
<dbReference type="EMBL" id="BAVS01000015">
    <property type="protein sequence ID" value="GAE93766.1"/>
    <property type="molecule type" value="Genomic_DNA"/>
</dbReference>
<evidence type="ECO:0000256" key="1">
    <source>
        <dbReference type="ARBA" id="ARBA00022603"/>
    </source>
</evidence>
<dbReference type="eggNOG" id="COG2813">
    <property type="taxonomic scope" value="Bacteria"/>
</dbReference>
<dbReference type="SUPFAM" id="SSF53335">
    <property type="entry name" value="S-adenosyl-L-methionine-dependent methyltransferases"/>
    <property type="match status" value="1"/>
</dbReference>
<dbReference type="InterPro" id="IPR007848">
    <property type="entry name" value="Small_mtfrase_dom"/>
</dbReference>
<dbReference type="Proteomes" id="UP000019102">
    <property type="component" value="Unassembled WGS sequence"/>
</dbReference>
<reference evidence="4 5" key="1">
    <citation type="journal article" date="2014" name="Genome Announc.">
        <title>Draft Genome Sequence of the Boron-Tolerant and Moderately Halotolerant Bacterium Gracilibacillus boraciitolerans JCM 21714T.</title>
        <authorList>
            <person name="Ahmed I."/>
            <person name="Oshima K."/>
            <person name="Suda W."/>
            <person name="Kitamura K."/>
            <person name="Iida T."/>
            <person name="Ohmori Y."/>
            <person name="Fujiwara T."/>
            <person name="Hattori M."/>
            <person name="Ohkuma M."/>
        </authorList>
    </citation>
    <scope>NUCLEOTIDE SEQUENCE [LARGE SCALE GENOMIC DNA]</scope>
    <source>
        <strain evidence="4 5">JCM 21714</strain>
    </source>
</reference>
<organism evidence="4 5">
    <name type="scientific">Gracilibacillus boraciitolerans JCM 21714</name>
    <dbReference type="NCBI Taxonomy" id="1298598"/>
    <lineage>
        <taxon>Bacteria</taxon>
        <taxon>Bacillati</taxon>
        <taxon>Bacillota</taxon>
        <taxon>Bacilli</taxon>
        <taxon>Bacillales</taxon>
        <taxon>Bacillaceae</taxon>
        <taxon>Gracilibacillus</taxon>
    </lineage>
</organism>
<dbReference type="PANTHER" id="PTHR47816:SF4">
    <property type="entry name" value="RIBOSOMAL RNA SMALL SUBUNIT METHYLTRANSFERASE C"/>
    <property type="match status" value="1"/>
</dbReference>
<dbReference type="InterPro" id="IPR029063">
    <property type="entry name" value="SAM-dependent_MTases_sf"/>
</dbReference>
<comment type="caution">
    <text evidence="4">The sequence shown here is derived from an EMBL/GenBank/DDBJ whole genome shotgun (WGS) entry which is preliminary data.</text>
</comment>
<evidence type="ECO:0000313" key="5">
    <source>
        <dbReference type="Proteomes" id="UP000019102"/>
    </source>
</evidence>
<dbReference type="PANTHER" id="PTHR47816">
    <property type="entry name" value="RIBOSOMAL RNA SMALL SUBUNIT METHYLTRANSFERASE C"/>
    <property type="match status" value="1"/>
</dbReference>
<dbReference type="GO" id="GO:0032259">
    <property type="term" value="P:methylation"/>
    <property type="evidence" value="ECO:0007669"/>
    <property type="project" value="UniProtKB-KW"/>
</dbReference>
<proteinExistence type="predicted"/>
<name>W4VKT0_9BACI</name>
<feature type="domain" description="Methyltransferase small" evidence="3">
    <location>
        <begin position="2"/>
        <end position="77"/>
    </location>
</feature>
<keyword evidence="2 4" id="KW-0808">Transferase</keyword>
<sequence length="80" mass="8786">MLAEQNAKQNAVSNIIFKESDILSALKGKKFAAIVTNPPIRAGKKVVHQMFEEAQKAILENGELWVVIQKKQGAPSAQKN</sequence>
<evidence type="ECO:0000256" key="2">
    <source>
        <dbReference type="ARBA" id="ARBA00022679"/>
    </source>
</evidence>
<protein>
    <submittedName>
        <fullName evidence="4">Ribosomal RNA small subunit methyltransferase C</fullName>
    </submittedName>
</protein>
<evidence type="ECO:0000259" key="3">
    <source>
        <dbReference type="Pfam" id="PF05175"/>
    </source>
</evidence>
<dbReference type="Gene3D" id="3.40.50.150">
    <property type="entry name" value="Vaccinia Virus protein VP39"/>
    <property type="match status" value="1"/>
</dbReference>
<gene>
    <name evidence="4" type="ORF">JCM21714_2870</name>
</gene>